<name>A0A813MCJ5_9BILA</name>
<dbReference type="Pfam" id="PF07859">
    <property type="entry name" value="Abhydrolase_3"/>
    <property type="match status" value="3"/>
</dbReference>
<dbReference type="GO" id="GO:0016787">
    <property type="term" value="F:hydrolase activity"/>
    <property type="evidence" value="ECO:0007669"/>
    <property type="project" value="UniProtKB-KW"/>
</dbReference>
<evidence type="ECO:0000256" key="3">
    <source>
        <dbReference type="PROSITE-ProRule" id="PRU10038"/>
    </source>
</evidence>
<proteinExistence type="inferred from homology"/>
<accession>A0A813MCJ5</accession>
<evidence type="ECO:0000256" key="1">
    <source>
        <dbReference type="ARBA" id="ARBA00010515"/>
    </source>
</evidence>
<dbReference type="SUPFAM" id="SSF53474">
    <property type="entry name" value="alpha/beta-Hydrolases"/>
    <property type="match status" value="3"/>
</dbReference>
<feature type="domain" description="Alpha/beta hydrolase fold-3" evidence="4">
    <location>
        <begin position="403"/>
        <end position="607"/>
    </location>
</feature>
<dbReference type="PROSITE" id="PS01174">
    <property type="entry name" value="LIPASE_GDXG_SER"/>
    <property type="match status" value="1"/>
</dbReference>
<gene>
    <name evidence="5" type="ORF">IZO911_LOCUS768</name>
</gene>
<sequence length="955" mass="107707">MQMDARFNSESEAYTQFIRTGFPPPSDISIEGIRQRAEKLHEKINEKLIGKFKGQETEKIIKINGDIKIPVTIYTPVNVNKDKMVVFFHGGGWTVNSRKTHQTIVNMLADATKSIWISVEYRLSPENKFPIWLDDGCEVTRQILANKTSYGIKIVRLFLSSHILFIPGGDENTKVGVAGDSAGGLISAAICQTIKNLDFQILICGQYEFYHDAPSRKEFDKPIYVIITSMLDWFASNAFSNESDKLNPRVALLRKNTINTTIPPCLFIVPELDPLRDDSYKYQEILEKAGVKTRLVLIKGAIHPFFSIPVYLSRRLDEMQMDARFNSESEAYTQFIRTGFPPPSDISIEGIRQRAEKLHEKINEKLIGKFKGQEIEKIIKINGDIKIPVTIYTPVNVNKDKMVVFFHGGGWTVNSRKTHQTIVNMLADATKSIWISVEYRLSPENKFPIWLNDGCEVTKQILANKTSYGGDENTKVGVAGDSAGGLISAAICQTIKNLDFQILVCGQYEFYHDAPSRKEFDKPIYVIITSMLDWFASNAFSNESDKLNPRVALLRKNIINTTIPPCLFIVPELDPLRDDSYKYQEILEKAGVKTRLVLIKGAIHPFFSIPEYQEILEKAGVKTRLVLIKGAIHPFFSIPATFLLQMDPRLGDEARNYSLFISQNFPVPKPFTLQAMRERSENVNRKANEKLIGTFNGIEEERQIKIDDNTEIPITIYTPANANKDKMVVFFHGGGWTQGSRKTHQTIVNMLADATKSIWISVEYRLSPENKFPIWLDDGCEVTRQILANKTSYGGDENTKVGVAGDSAGGLIAASVCHTIKNLAFQILVYGAFDFAYGTESCKEFTSPEHILTPAILAWFSSNALRNEEDKKNPRASVLLHESFEGLPPCLFIVAELDPLRDDSYEYQKKLEKAVVKTKLVLIKDVIHAYFSLPGIYEKACGQTIEAVTEFMNSL</sequence>
<dbReference type="InterPro" id="IPR033140">
    <property type="entry name" value="Lipase_GDXG_put_SER_AS"/>
</dbReference>
<evidence type="ECO:0000313" key="6">
    <source>
        <dbReference type="Proteomes" id="UP000663860"/>
    </source>
</evidence>
<dbReference type="Proteomes" id="UP000663860">
    <property type="component" value="Unassembled WGS sequence"/>
</dbReference>
<protein>
    <recommendedName>
        <fullName evidence="4">Alpha/beta hydrolase fold-3 domain-containing protein</fullName>
    </recommendedName>
</protein>
<dbReference type="EMBL" id="CAJNOE010000003">
    <property type="protein sequence ID" value="CAF0714718.1"/>
    <property type="molecule type" value="Genomic_DNA"/>
</dbReference>
<reference evidence="5" key="1">
    <citation type="submission" date="2021-02" db="EMBL/GenBank/DDBJ databases">
        <authorList>
            <person name="Nowell W R."/>
        </authorList>
    </citation>
    <scope>NUCLEOTIDE SEQUENCE</scope>
</reference>
<keyword evidence="2" id="KW-0378">Hydrolase</keyword>
<dbReference type="AlphaFoldDB" id="A0A813MCJ5"/>
<organism evidence="5 6">
    <name type="scientific">Adineta steineri</name>
    <dbReference type="NCBI Taxonomy" id="433720"/>
    <lineage>
        <taxon>Eukaryota</taxon>
        <taxon>Metazoa</taxon>
        <taxon>Spiralia</taxon>
        <taxon>Gnathifera</taxon>
        <taxon>Rotifera</taxon>
        <taxon>Eurotatoria</taxon>
        <taxon>Bdelloidea</taxon>
        <taxon>Adinetida</taxon>
        <taxon>Adinetidae</taxon>
        <taxon>Adineta</taxon>
    </lineage>
</organism>
<feature type="active site" evidence="3">
    <location>
        <position position="807"/>
    </location>
</feature>
<comment type="caution">
    <text evidence="5">The sequence shown here is derived from an EMBL/GenBank/DDBJ whole genome shotgun (WGS) entry which is preliminary data.</text>
</comment>
<feature type="domain" description="Alpha/beta hydrolase fold-3" evidence="4">
    <location>
        <begin position="728"/>
        <end position="931"/>
    </location>
</feature>
<dbReference type="InterPro" id="IPR013094">
    <property type="entry name" value="AB_hydrolase_3"/>
</dbReference>
<dbReference type="PANTHER" id="PTHR48081:SF8">
    <property type="entry name" value="ALPHA_BETA HYDROLASE FOLD-3 DOMAIN-CONTAINING PROTEIN-RELATED"/>
    <property type="match status" value="1"/>
</dbReference>
<comment type="similarity">
    <text evidence="1">Belongs to the 'GDXG' lipolytic enzyme family.</text>
</comment>
<dbReference type="InterPro" id="IPR002168">
    <property type="entry name" value="Lipase_GDXG_HIS_AS"/>
</dbReference>
<evidence type="ECO:0000313" key="5">
    <source>
        <dbReference type="EMBL" id="CAF0714718.1"/>
    </source>
</evidence>
<evidence type="ECO:0000256" key="2">
    <source>
        <dbReference type="ARBA" id="ARBA00022801"/>
    </source>
</evidence>
<feature type="domain" description="Alpha/beta hydrolase fold-3" evidence="4">
    <location>
        <begin position="85"/>
        <end position="306"/>
    </location>
</feature>
<evidence type="ECO:0000259" key="4">
    <source>
        <dbReference type="Pfam" id="PF07859"/>
    </source>
</evidence>
<dbReference type="InterPro" id="IPR029058">
    <property type="entry name" value="AB_hydrolase_fold"/>
</dbReference>
<dbReference type="Gene3D" id="3.40.50.1820">
    <property type="entry name" value="alpha/beta hydrolase"/>
    <property type="match status" value="3"/>
</dbReference>
<dbReference type="PANTHER" id="PTHR48081">
    <property type="entry name" value="AB HYDROLASE SUPERFAMILY PROTEIN C4A8.06C"/>
    <property type="match status" value="1"/>
</dbReference>
<dbReference type="PROSITE" id="PS01173">
    <property type="entry name" value="LIPASE_GDXG_HIS"/>
    <property type="match status" value="3"/>
</dbReference>
<dbReference type="InterPro" id="IPR050300">
    <property type="entry name" value="GDXG_lipolytic_enzyme"/>
</dbReference>